<reference evidence="3" key="1">
    <citation type="submission" date="2023-03" db="EMBL/GenBank/DDBJ databases">
        <authorList>
            <person name="Steffen K."/>
            <person name="Cardenas P."/>
        </authorList>
    </citation>
    <scope>NUCLEOTIDE SEQUENCE</scope>
</reference>
<proteinExistence type="predicted"/>
<protein>
    <recommendedName>
        <fullName evidence="1">Glyoxalase domain-containing protein 5</fullName>
    </recommendedName>
</protein>
<dbReference type="InterPro" id="IPR004360">
    <property type="entry name" value="Glyas_Fos-R_dOase_dom"/>
</dbReference>
<dbReference type="InterPro" id="IPR050383">
    <property type="entry name" value="GlyoxalaseI/FosfomycinResist"/>
</dbReference>
<dbReference type="PROSITE" id="PS51819">
    <property type="entry name" value="VOC"/>
    <property type="match status" value="1"/>
</dbReference>
<dbReference type="PANTHER" id="PTHR21366">
    <property type="entry name" value="GLYOXALASE FAMILY PROTEIN"/>
    <property type="match status" value="1"/>
</dbReference>
<evidence type="ECO:0000256" key="1">
    <source>
        <dbReference type="ARBA" id="ARBA00040140"/>
    </source>
</evidence>
<dbReference type="Pfam" id="PF00903">
    <property type="entry name" value="Glyoxalase"/>
    <property type="match status" value="1"/>
</dbReference>
<dbReference type="SUPFAM" id="SSF54593">
    <property type="entry name" value="Glyoxalase/Bleomycin resistance protein/Dihydroxybiphenyl dioxygenase"/>
    <property type="match status" value="1"/>
</dbReference>
<dbReference type="InterPro" id="IPR029068">
    <property type="entry name" value="Glyas_Bleomycin-R_OHBP_Dase"/>
</dbReference>
<dbReference type="Proteomes" id="UP001174909">
    <property type="component" value="Unassembled WGS sequence"/>
</dbReference>
<dbReference type="InterPro" id="IPR037523">
    <property type="entry name" value="VOC_core"/>
</dbReference>
<feature type="domain" description="VOC" evidence="2">
    <location>
        <begin position="6"/>
        <end position="125"/>
    </location>
</feature>
<sequence>MPQISGLGHVGIYATDLMKMRDFYTRVLGLEIADEDLEQRRMVFLSSDPVGEHHEFVLMEGRVTSNDAKVIQQISFRVPSIQDMRDYKARIDAEKLDIDRIVSHGNAFGMYFFDPEGNRIELYYKTGLPVPQPHGDPLDLSRSDDELLSEARELLLTTS</sequence>
<dbReference type="AlphaFoldDB" id="A0AA35T7L5"/>
<dbReference type="Gene3D" id="3.10.180.10">
    <property type="entry name" value="2,3-Dihydroxybiphenyl 1,2-Dioxygenase, domain 1"/>
    <property type="match status" value="1"/>
</dbReference>
<evidence type="ECO:0000313" key="3">
    <source>
        <dbReference type="EMBL" id="CAI8042928.1"/>
    </source>
</evidence>
<gene>
    <name evidence="3" type="ORF">GBAR_LOCUS23818</name>
</gene>
<evidence type="ECO:0000313" key="4">
    <source>
        <dbReference type="Proteomes" id="UP001174909"/>
    </source>
</evidence>
<keyword evidence="4" id="KW-1185">Reference proteome</keyword>
<organism evidence="3 4">
    <name type="scientific">Geodia barretti</name>
    <name type="common">Barrett's horny sponge</name>
    <dbReference type="NCBI Taxonomy" id="519541"/>
    <lineage>
        <taxon>Eukaryota</taxon>
        <taxon>Metazoa</taxon>
        <taxon>Porifera</taxon>
        <taxon>Demospongiae</taxon>
        <taxon>Heteroscleromorpha</taxon>
        <taxon>Tetractinellida</taxon>
        <taxon>Astrophorina</taxon>
        <taxon>Geodiidae</taxon>
        <taxon>Geodia</taxon>
    </lineage>
</organism>
<comment type="caution">
    <text evidence="3">The sequence shown here is derived from an EMBL/GenBank/DDBJ whole genome shotgun (WGS) entry which is preliminary data.</text>
</comment>
<dbReference type="EMBL" id="CASHTH010003292">
    <property type="protein sequence ID" value="CAI8042928.1"/>
    <property type="molecule type" value="Genomic_DNA"/>
</dbReference>
<accession>A0AA35T7L5</accession>
<name>A0AA35T7L5_GEOBA</name>
<evidence type="ECO:0000259" key="2">
    <source>
        <dbReference type="PROSITE" id="PS51819"/>
    </source>
</evidence>